<dbReference type="PANTHER" id="PTHR43581:SF2">
    <property type="entry name" value="EXCINUCLEASE ATPASE SUBUNIT"/>
    <property type="match status" value="1"/>
</dbReference>
<proteinExistence type="predicted"/>
<protein>
    <submittedName>
        <fullName evidence="2">Putative ATP-binding protein involved in virulence</fullName>
    </submittedName>
</protein>
<dbReference type="Proteomes" id="UP000247540">
    <property type="component" value="Unassembled WGS sequence"/>
</dbReference>
<evidence type="ECO:0000313" key="2">
    <source>
        <dbReference type="EMBL" id="PYE76207.1"/>
    </source>
</evidence>
<dbReference type="GO" id="GO:0005524">
    <property type="term" value="F:ATP binding"/>
    <property type="evidence" value="ECO:0007669"/>
    <property type="project" value="UniProtKB-KW"/>
</dbReference>
<dbReference type="PANTHER" id="PTHR43581">
    <property type="entry name" value="ATP/GTP PHOSPHATASE"/>
    <property type="match status" value="1"/>
</dbReference>
<dbReference type="InterPro" id="IPR003959">
    <property type="entry name" value="ATPase_AAA_core"/>
</dbReference>
<dbReference type="SUPFAM" id="SSF52540">
    <property type="entry name" value="P-loop containing nucleoside triphosphate hydrolases"/>
    <property type="match status" value="1"/>
</dbReference>
<reference evidence="2 3" key="1">
    <citation type="submission" date="2018-06" db="EMBL/GenBank/DDBJ databases">
        <title>Genomic Encyclopedia of Type Strains, Phase III (KMG-III): the genomes of soil and plant-associated and newly described type strains.</title>
        <authorList>
            <person name="Whitman W."/>
        </authorList>
    </citation>
    <scope>NUCLEOTIDE SEQUENCE [LARGE SCALE GENOMIC DNA]</scope>
    <source>
        <strain evidence="2 3">CECT 7646</strain>
    </source>
</reference>
<organism evidence="2 3">
    <name type="scientific">Xylophilus ampelinus</name>
    <dbReference type="NCBI Taxonomy" id="54067"/>
    <lineage>
        <taxon>Bacteria</taxon>
        <taxon>Pseudomonadati</taxon>
        <taxon>Pseudomonadota</taxon>
        <taxon>Betaproteobacteria</taxon>
        <taxon>Burkholderiales</taxon>
        <taxon>Xylophilus</taxon>
    </lineage>
</organism>
<accession>A0A318SF98</accession>
<dbReference type="InterPro" id="IPR051396">
    <property type="entry name" value="Bact_Antivir_Def_Nuclease"/>
</dbReference>
<sequence length="383" mass="42352">MLNKITIEGLRGVGCVEMQFDPHKRVRTLFGSNGVGKTKCLEAIFQALLVTSRTFMDERHRSSISLSQGGFVMEGFTADGGIGFSLSTKTAASDVFFYSSTGVELAQPVHALPIVLLGARKRASFDSERAPSGLVGTFEQRQKAYFDTIERLFRDNRLGESGMSVDVAAWFVSRAQSVNPYQRDTDNLRAELDTVLELLNAVDNRIDSKRLEIDGAGRVFLMVEQRLRALDELSSGFASLVKLVQAIVSGYATWSGTSQLRDLHGIVLIDEIESHLHARWQVGIIPCLKRLLPNTTFFVATHSPLVLVQLQQGEAYLLQRDTDDVVRSSVIEAPDHKAFADVLDDALGVDLNALKRDAMAQEDQSAAKRRLLELLEKSRKAVP</sequence>
<name>A0A318SF98_9BURK</name>
<evidence type="ECO:0000259" key="1">
    <source>
        <dbReference type="Pfam" id="PF13304"/>
    </source>
</evidence>
<comment type="caution">
    <text evidence="2">The sequence shown here is derived from an EMBL/GenBank/DDBJ whole genome shotgun (WGS) entry which is preliminary data.</text>
</comment>
<keyword evidence="3" id="KW-1185">Reference proteome</keyword>
<gene>
    <name evidence="2" type="ORF">DFQ15_11575</name>
</gene>
<dbReference type="Pfam" id="PF13304">
    <property type="entry name" value="AAA_21"/>
    <property type="match status" value="1"/>
</dbReference>
<keyword evidence="2" id="KW-0547">Nucleotide-binding</keyword>
<dbReference type="GO" id="GO:0016887">
    <property type="term" value="F:ATP hydrolysis activity"/>
    <property type="evidence" value="ECO:0007669"/>
    <property type="project" value="InterPro"/>
</dbReference>
<feature type="domain" description="ATPase AAA-type core" evidence="1">
    <location>
        <begin position="29"/>
        <end position="307"/>
    </location>
</feature>
<dbReference type="RefSeq" id="WP_199399858.1">
    <property type="nucleotide sequence ID" value="NZ_JAMOFZ010000015.1"/>
</dbReference>
<dbReference type="AlphaFoldDB" id="A0A318SF98"/>
<dbReference type="Gene3D" id="3.40.50.300">
    <property type="entry name" value="P-loop containing nucleotide triphosphate hydrolases"/>
    <property type="match status" value="2"/>
</dbReference>
<dbReference type="InterPro" id="IPR027417">
    <property type="entry name" value="P-loop_NTPase"/>
</dbReference>
<evidence type="ECO:0000313" key="3">
    <source>
        <dbReference type="Proteomes" id="UP000247540"/>
    </source>
</evidence>
<dbReference type="EMBL" id="QJTC01000015">
    <property type="protein sequence ID" value="PYE76207.1"/>
    <property type="molecule type" value="Genomic_DNA"/>
</dbReference>
<keyword evidence="2" id="KW-0067">ATP-binding</keyword>